<comment type="caution">
    <text evidence="10">The sequence shown here is derived from an EMBL/GenBank/DDBJ whole genome shotgun (WGS) entry which is preliminary data.</text>
</comment>
<feature type="signal peptide" evidence="8">
    <location>
        <begin position="1"/>
        <end position="20"/>
    </location>
</feature>
<evidence type="ECO:0000256" key="7">
    <source>
        <dbReference type="SAM" id="MobiDB-lite"/>
    </source>
</evidence>
<reference evidence="10 11" key="1">
    <citation type="submission" date="2018-08" db="EMBL/GenBank/DDBJ databases">
        <title>A genome reference for cultivated species of the human gut microbiota.</title>
        <authorList>
            <person name="Zou Y."/>
            <person name="Xue W."/>
            <person name="Luo G."/>
        </authorList>
    </citation>
    <scope>NUCLEOTIDE SEQUENCE [LARGE SCALE GENOMIC DNA]</scope>
    <source>
        <strain evidence="10 11">OF01-3</strain>
    </source>
</reference>
<protein>
    <submittedName>
        <fullName evidence="10">BMP family ABC transporter substrate-binding protein</fullName>
    </submittedName>
</protein>
<name>A0A3E2TFE3_9FIRM</name>
<dbReference type="RefSeq" id="WP_117522302.1">
    <property type="nucleotide sequence ID" value="NZ_QVEU01000011.1"/>
</dbReference>
<dbReference type="InterPro" id="IPR003760">
    <property type="entry name" value="PnrA-like"/>
</dbReference>
<keyword evidence="11" id="KW-1185">Reference proteome</keyword>
<evidence type="ECO:0000256" key="1">
    <source>
        <dbReference type="ARBA" id="ARBA00004193"/>
    </source>
</evidence>
<dbReference type="AlphaFoldDB" id="A0A3E2TFE3"/>
<comment type="similarity">
    <text evidence="2">Belongs to the BMP lipoprotein family.</text>
</comment>
<dbReference type="InterPro" id="IPR050957">
    <property type="entry name" value="BMP_lipoprotein"/>
</dbReference>
<gene>
    <name evidence="10" type="ORF">DXA39_08565</name>
</gene>
<dbReference type="PROSITE" id="PS51257">
    <property type="entry name" value="PROKAR_LIPOPROTEIN"/>
    <property type="match status" value="1"/>
</dbReference>
<feature type="region of interest" description="Disordered" evidence="7">
    <location>
        <begin position="25"/>
        <end position="80"/>
    </location>
</feature>
<evidence type="ECO:0000256" key="8">
    <source>
        <dbReference type="SAM" id="SignalP"/>
    </source>
</evidence>
<keyword evidence="4 8" id="KW-0732">Signal</keyword>
<dbReference type="PANTHER" id="PTHR34296:SF2">
    <property type="entry name" value="ABC TRANSPORTER GUANOSINE-BINDING PROTEIN NUPN"/>
    <property type="match status" value="1"/>
</dbReference>
<sequence length="396" mass="43130">MKIKNFMSLAAALSLSVVLASCGNDTANKETKTNDNKAAVEEKVDETEKKDEDTKVDDTADEAEEDKDTEEDDKTPSEDAVSVTMVTDFGGINDKSFNQSTYEGLQKADKDGTATFDYIESHKEDDYVPNLESALDSESDIILTVGYALFPATDEAAEENPEQNYVIIDNKNLNDRGNLLGVTFADHQNSFLVGYIAGMTSETNKVGFVGGQKSEVIDRFEYGYRAGVAQASKDKGEDIDVIVQYANSYSDQSAGKNIANKMYQDGADVIFHAAGGVGIGVIEAAKENDKWVIGVDRDQSDEAPDNMLVSTIKGVGEAVNSVIDEYAKGNFKAGDQEFTLADGDAVTIAYPTTNDLVSKETKDKVEEIRKDIVDGKIEVPENEEEAIEQGWIKENK</sequence>
<accession>A0A3E2TFE3</accession>
<evidence type="ECO:0000313" key="11">
    <source>
        <dbReference type="Proteomes" id="UP000261011"/>
    </source>
</evidence>
<organism evidence="10 11">
    <name type="scientific">Anaerococcus nagyae</name>
    <dbReference type="NCBI Taxonomy" id="1755241"/>
    <lineage>
        <taxon>Bacteria</taxon>
        <taxon>Bacillati</taxon>
        <taxon>Bacillota</taxon>
        <taxon>Tissierellia</taxon>
        <taxon>Tissierellales</taxon>
        <taxon>Peptoniphilaceae</taxon>
        <taxon>Anaerococcus</taxon>
    </lineage>
</organism>
<dbReference type="OrthoDB" id="9769871at2"/>
<dbReference type="EMBL" id="QVEU01000011">
    <property type="protein sequence ID" value="RGB74408.1"/>
    <property type="molecule type" value="Genomic_DNA"/>
</dbReference>
<evidence type="ECO:0000256" key="2">
    <source>
        <dbReference type="ARBA" id="ARBA00008610"/>
    </source>
</evidence>
<dbReference type="Gene3D" id="3.40.50.2300">
    <property type="match status" value="2"/>
</dbReference>
<keyword evidence="3" id="KW-1003">Cell membrane</keyword>
<dbReference type="SUPFAM" id="SSF53822">
    <property type="entry name" value="Periplasmic binding protein-like I"/>
    <property type="match status" value="1"/>
</dbReference>
<feature type="compositionally biased region" description="Basic and acidic residues" evidence="7">
    <location>
        <begin position="27"/>
        <end position="58"/>
    </location>
</feature>
<dbReference type="InterPro" id="IPR028082">
    <property type="entry name" value="Peripla_BP_I"/>
</dbReference>
<feature type="chain" id="PRO_5039181432" evidence="8">
    <location>
        <begin position="21"/>
        <end position="396"/>
    </location>
</feature>
<evidence type="ECO:0000313" key="10">
    <source>
        <dbReference type="EMBL" id="RGB74408.1"/>
    </source>
</evidence>
<evidence type="ECO:0000256" key="4">
    <source>
        <dbReference type="ARBA" id="ARBA00022729"/>
    </source>
</evidence>
<proteinExistence type="inferred from homology"/>
<comment type="subcellular location">
    <subcellularLocation>
        <location evidence="1">Cell membrane</location>
        <topology evidence="1">Lipid-anchor</topology>
    </subcellularLocation>
</comment>
<evidence type="ECO:0000256" key="5">
    <source>
        <dbReference type="ARBA" id="ARBA00023136"/>
    </source>
</evidence>
<feature type="domain" description="ABC transporter substrate-binding protein PnrA-like" evidence="9">
    <location>
        <begin position="83"/>
        <end position="383"/>
    </location>
</feature>
<dbReference type="GO" id="GO:0005886">
    <property type="term" value="C:plasma membrane"/>
    <property type="evidence" value="ECO:0007669"/>
    <property type="project" value="UniProtKB-SubCell"/>
</dbReference>
<evidence type="ECO:0000256" key="3">
    <source>
        <dbReference type="ARBA" id="ARBA00022475"/>
    </source>
</evidence>
<dbReference type="CDD" id="cd06354">
    <property type="entry name" value="PBP1_PrnA-like"/>
    <property type="match status" value="1"/>
</dbReference>
<evidence type="ECO:0000256" key="6">
    <source>
        <dbReference type="ARBA" id="ARBA00023288"/>
    </source>
</evidence>
<feature type="compositionally biased region" description="Acidic residues" evidence="7">
    <location>
        <begin position="59"/>
        <end position="73"/>
    </location>
</feature>
<keyword evidence="6" id="KW-0449">Lipoprotein</keyword>
<evidence type="ECO:0000259" key="9">
    <source>
        <dbReference type="Pfam" id="PF02608"/>
    </source>
</evidence>
<dbReference type="Pfam" id="PF02608">
    <property type="entry name" value="Bmp"/>
    <property type="match status" value="1"/>
</dbReference>
<dbReference type="Proteomes" id="UP000261011">
    <property type="component" value="Unassembled WGS sequence"/>
</dbReference>
<keyword evidence="5" id="KW-0472">Membrane</keyword>
<dbReference type="PANTHER" id="PTHR34296">
    <property type="entry name" value="TRANSCRIPTIONAL ACTIVATOR PROTEIN MED"/>
    <property type="match status" value="1"/>
</dbReference>